<feature type="compositionally biased region" description="Polar residues" evidence="1">
    <location>
        <begin position="125"/>
        <end position="136"/>
    </location>
</feature>
<dbReference type="AlphaFoldDB" id="A0A9J6AE75"/>
<gene>
    <name evidence="3" type="ORF">H5410_007481</name>
</gene>
<dbReference type="Pfam" id="PF26130">
    <property type="entry name" value="PB1-like"/>
    <property type="match status" value="1"/>
</dbReference>
<feature type="compositionally biased region" description="Basic and acidic residues" evidence="1">
    <location>
        <begin position="653"/>
        <end position="662"/>
    </location>
</feature>
<dbReference type="OrthoDB" id="1302804at2759"/>
<feature type="compositionally biased region" description="Low complexity" evidence="1">
    <location>
        <begin position="148"/>
        <end position="209"/>
    </location>
</feature>
<feature type="compositionally biased region" description="Low complexity" evidence="1">
    <location>
        <begin position="579"/>
        <end position="602"/>
    </location>
</feature>
<feature type="region of interest" description="Disordered" evidence="1">
    <location>
        <begin position="632"/>
        <end position="674"/>
    </location>
</feature>
<keyword evidence="4" id="KW-1185">Reference proteome</keyword>
<dbReference type="PANTHER" id="PTHR31973:SF197">
    <property type="entry name" value="SWIM-TYPE DOMAIN-CONTAINING PROTEIN"/>
    <property type="match status" value="1"/>
</dbReference>
<evidence type="ECO:0000313" key="3">
    <source>
        <dbReference type="EMBL" id="KAG5622263.1"/>
    </source>
</evidence>
<organism evidence="3 4">
    <name type="scientific">Solanum commersonii</name>
    <name type="common">Commerson's wild potato</name>
    <name type="synonym">Commerson's nightshade</name>
    <dbReference type="NCBI Taxonomy" id="4109"/>
    <lineage>
        <taxon>Eukaryota</taxon>
        <taxon>Viridiplantae</taxon>
        <taxon>Streptophyta</taxon>
        <taxon>Embryophyta</taxon>
        <taxon>Tracheophyta</taxon>
        <taxon>Spermatophyta</taxon>
        <taxon>Magnoliopsida</taxon>
        <taxon>eudicotyledons</taxon>
        <taxon>Gunneridae</taxon>
        <taxon>Pentapetalae</taxon>
        <taxon>asterids</taxon>
        <taxon>lamiids</taxon>
        <taxon>Solanales</taxon>
        <taxon>Solanaceae</taxon>
        <taxon>Solanoideae</taxon>
        <taxon>Solaneae</taxon>
        <taxon>Solanum</taxon>
    </lineage>
</organism>
<accession>A0A9J6AE75</accession>
<dbReference type="InterPro" id="IPR058594">
    <property type="entry name" value="PB1-like_dom_pln"/>
</dbReference>
<evidence type="ECO:0000313" key="4">
    <source>
        <dbReference type="Proteomes" id="UP000824120"/>
    </source>
</evidence>
<evidence type="ECO:0000256" key="1">
    <source>
        <dbReference type="SAM" id="MobiDB-lite"/>
    </source>
</evidence>
<evidence type="ECO:0000259" key="2">
    <source>
        <dbReference type="Pfam" id="PF26130"/>
    </source>
</evidence>
<reference evidence="3 4" key="1">
    <citation type="submission" date="2020-09" db="EMBL/GenBank/DDBJ databases">
        <title>De no assembly of potato wild relative species, Solanum commersonii.</title>
        <authorList>
            <person name="Cho K."/>
        </authorList>
    </citation>
    <scope>NUCLEOTIDE SEQUENCE [LARGE SCALE GENOMIC DNA]</scope>
    <source>
        <strain evidence="3">LZ3.2</strain>
        <tissue evidence="3">Leaf</tissue>
    </source>
</reference>
<name>A0A9J6AE75_SOLCO</name>
<dbReference type="PANTHER" id="PTHR31973">
    <property type="entry name" value="POLYPROTEIN, PUTATIVE-RELATED"/>
    <property type="match status" value="1"/>
</dbReference>
<protein>
    <recommendedName>
        <fullName evidence="2">PB1-like domain-containing protein</fullName>
    </recommendedName>
</protein>
<sequence length="674" mass="75067">MSGFTLVTLRWYHGGVLDLSSGQLVYSGGKVTEFLDVDVDRLSYFELRGYIKELGYTTTCTFSIKPPNSGILEDIHNDMDILDLSCSLEDGDIVEVYVKHLIDDAVVDPTLILLENVPHGDMEESGSTFNKVNEQSGVGEDPFTTFDTRSASTPTPPTTTSSPRSPFTTTTHSTTTAAPKSPSTKTPPTTTAAPRSPSTTTPVTAANPSIEDADDLVSGPVKSDFLEKEGSDYSTEDSVESEYGLVGDDDEDYGSDVHEEVRELRAEKRSFQRRKRKERVPADTEEVPVGEAGADLGFDETQTGKISVEGRLGGDEPYFASSDDGSFEIDEDEFSDECVESEKSTFTKKRKRRKRPNNRKLYMILPPRKLYGSWTTVRRARAKVLKDIMGDHIVEFGKILDYKDELLRTNPGSTCVVKLGEPDALGRPIFQSFYICFDPLKKAFQNCRKCIGLDGCFLKGVCRGQLLVAVAKDAIVEYEKKETWTWFIKLLNEEPSNIDKGRTIKYRQGKWKNFRKHKQKVSILQRGQEEDHRHLVHLRDLQKEVKRKTTCSTSASPDLQRGQEEDHWQCKRRPPIAPATPNASATSAKSARGRPTAATSAPPTCPSHANYHIFSTGTTKVTKSADVTGDIGYKPSTAPKLKWNGKAAISTRKLQEMREEQRKKSKESSSNNPI</sequence>
<comment type="caution">
    <text evidence="3">The sequence shown here is derived from an EMBL/GenBank/DDBJ whole genome shotgun (WGS) entry which is preliminary data.</text>
</comment>
<feature type="region of interest" description="Disordered" evidence="1">
    <location>
        <begin position="547"/>
        <end position="609"/>
    </location>
</feature>
<dbReference type="EMBL" id="JACXVP010000002">
    <property type="protein sequence ID" value="KAG5622263.1"/>
    <property type="molecule type" value="Genomic_DNA"/>
</dbReference>
<feature type="region of interest" description="Disordered" evidence="1">
    <location>
        <begin position="120"/>
        <end position="257"/>
    </location>
</feature>
<dbReference type="Proteomes" id="UP000824120">
    <property type="component" value="Chromosome 2"/>
</dbReference>
<proteinExistence type="predicted"/>
<feature type="domain" description="PB1-like" evidence="2">
    <location>
        <begin position="6"/>
        <end position="100"/>
    </location>
</feature>